<dbReference type="KEGG" id="abas:ACPOL_3985"/>
<evidence type="ECO:0000259" key="5">
    <source>
        <dbReference type="Pfam" id="PF25183"/>
    </source>
</evidence>
<dbReference type="InterPro" id="IPR057601">
    <property type="entry name" value="Oar-like_b-barrel"/>
</dbReference>
<evidence type="ECO:0000256" key="2">
    <source>
        <dbReference type="ARBA" id="ARBA00023136"/>
    </source>
</evidence>
<accession>A0A2Z5G378</accession>
<organism evidence="6 7">
    <name type="scientific">Acidisarcina polymorpha</name>
    <dbReference type="NCBI Taxonomy" id="2211140"/>
    <lineage>
        <taxon>Bacteria</taxon>
        <taxon>Pseudomonadati</taxon>
        <taxon>Acidobacteriota</taxon>
        <taxon>Terriglobia</taxon>
        <taxon>Terriglobales</taxon>
        <taxon>Acidobacteriaceae</taxon>
        <taxon>Acidisarcina</taxon>
    </lineage>
</organism>
<keyword evidence="7" id="KW-1185">Reference proteome</keyword>
<reference evidence="6 7" key="1">
    <citation type="journal article" date="2018" name="Front. Microbiol.">
        <title>Hydrolytic Capabilities as a Key to Environmental Success: Chitinolytic and Cellulolytic Acidobacteria From Acidic Sub-arctic Soils and Boreal Peatlands.</title>
        <authorList>
            <person name="Belova S.E."/>
            <person name="Ravin N.V."/>
            <person name="Pankratov T.A."/>
            <person name="Rakitin A.L."/>
            <person name="Ivanova A.A."/>
            <person name="Beletsky A.V."/>
            <person name="Mardanov A.V."/>
            <person name="Sinninghe Damste J.S."/>
            <person name="Dedysh S.N."/>
        </authorList>
    </citation>
    <scope>NUCLEOTIDE SEQUENCE [LARGE SCALE GENOMIC DNA]</scope>
    <source>
        <strain evidence="6 7">SBC82</strain>
    </source>
</reference>
<dbReference type="OrthoDB" id="97893at2"/>
<keyword evidence="4" id="KW-0732">Signal</keyword>
<dbReference type="Proteomes" id="UP000253606">
    <property type="component" value="Chromosome"/>
</dbReference>
<feature type="signal peptide" evidence="4">
    <location>
        <begin position="1"/>
        <end position="28"/>
    </location>
</feature>
<feature type="chain" id="PRO_5016348068" evidence="4">
    <location>
        <begin position="29"/>
        <end position="1067"/>
    </location>
</feature>
<evidence type="ECO:0000256" key="4">
    <source>
        <dbReference type="SAM" id="SignalP"/>
    </source>
</evidence>
<dbReference type="AlphaFoldDB" id="A0A2Z5G378"/>
<evidence type="ECO:0000256" key="3">
    <source>
        <dbReference type="ARBA" id="ARBA00023237"/>
    </source>
</evidence>
<dbReference type="InterPro" id="IPR008969">
    <property type="entry name" value="CarboxyPept-like_regulatory"/>
</dbReference>
<dbReference type="Gene3D" id="2.40.170.20">
    <property type="entry name" value="TonB-dependent receptor, beta-barrel domain"/>
    <property type="match status" value="1"/>
</dbReference>
<dbReference type="InterPro" id="IPR036942">
    <property type="entry name" value="Beta-barrel_TonB_sf"/>
</dbReference>
<protein>
    <submittedName>
        <fullName evidence="6">Oar protein</fullName>
    </submittedName>
</protein>
<dbReference type="GO" id="GO:0009279">
    <property type="term" value="C:cell outer membrane"/>
    <property type="evidence" value="ECO:0007669"/>
    <property type="project" value="UniProtKB-SubCell"/>
</dbReference>
<dbReference type="RefSeq" id="WP_114208300.1">
    <property type="nucleotide sequence ID" value="NZ_CP030840.1"/>
</dbReference>
<comment type="subcellular location">
    <subcellularLocation>
        <location evidence="1">Cell outer membrane</location>
    </subcellularLocation>
</comment>
<dbReference type="SUPFAM" id="SSF56935">
    <property type="entry name" value="Porins"/>
    <property type="match status" value="1"/>
</dbReference>
<name>A0A2Z5G378_9BACT</name>
<gene>
    <name evidence="6" type="ORF">ACPOL_3985</name>
</gene>
<keyword evidence="2" id="KW-0472">Membrane</keyword>
<sequence>MRYLQFFPRILYLGSLVAALTSLTPVVAAQVVGGTIAGEIVDASNSSIGRAEVVIRNQETGTERRLVTEDSGAFSAPSIPIGVYTIQVSHDGFAPLERTGISLTVGQSIHLHLALSLGDVQQTVSVVDTPQVVDVSTQQSQGLVDERQVKELPLNGRSFDQLIQLNPAAVNYTTQRSGGVGTSNSSVGNMFSVSGRRPQDNLFLLNGIEYTGASLINVTPGGTSGQLLGVDAVREFNVLSDTYGANYGKRSGAQISIVTASGGNKLHGSVYEFLRNSALDARNYFDQAQIPLFQRNDFGAALGGPLRHDKLFAFGNYEGYRQNLGLSAVSFVPDNASRAAAVPAVQPLLALWPVANGPELLNPNGGPSGIAEAFSNPPQHVREDFGTTRIDANLTQNDLLFGVYTVDDSDANTPSQNPFSTIYESLSEQVLSAQEQHVFSPSLLNTVRFGYSRAAYYFTGEAPVSVPGWVDDRPIGAVVIAGSTASNGASQVTLAGANTGSNNQAVRNLFTADEHIFWTHGQHQIEAGVWLQRLQSNDNLAQNQYGQASFSTLASFLQGNVATFTVVPAPTELGWRSLFVAGYVEDAWKVTPRLEVRAGFRSESTTGWNEVQNRASNYGFTGGIINTNPTVGGSALSDNRAKFLPEPRVGLAYDVFGNGKTALRGSFGVHRALLDALDYRLDQTAPFNTTLSFSNTTVGKLPALADGTATGSGLISPSNVQPDIETPTVLAWTVKLEQQIAPETSLTIGYVGSHGYHQILSEDQNTPATTICPAACPSALPPGTVFYPSTTKANPNLANTTSWVSQGVSNYNALEVDVRKQLSHGLQLRGVYTWANNLDDGSAWNTSVSANTPAFVMDPGNPKLDYGPAATNIRHAAAINGTWDLPFGRSLFTNASPTTRLVIGGWSVSGIATLQSGFPFSPQLGYNPTGNGDTRNPVRPNINPDFHGSLYAKRVNQWFNPAAFTAPYPGAFGNVGRDSLTGPGLTDLDVSLAKNAAIREGLHAQFRAEFFNVLNHSNFTTPNPVVYSSGPTPKSPTSEAAPSATAGVISATSTTSRQIQFGLKLLF</sequence>
<feature type="domain" description="TonB-dependent transporter Oar-like beta-barrel" evidence="5">
    <location>
        <begin position="258"/>
        <end position="1060"/>
    </location>
</feature>
<keyword evidence="3" id="KW-0998">Cell outer membrane</keyword>
<evidence type="ECO:0000313" key="6">
    <source>
        <dbReference type="EMBL" id="AXC13264.1"/>
    </source>
</evidence>
<dbReference type="Pfam" id="PF13620">
    <property type="entry name" value="CarboxypepD_reg"/>
    <property type="match status" value="1"/>
</dbReference>
<evidence type="ECO:0000313" key="7">
    <source>
        <dbReference type="Proteomes" id="UP000253606"/>
    </source>
</evidence>
<dbReference type="EMBL" id="CP030840">
    <property type="protein sequence ID" value="AXC13264.1"/>
    <property type="molecule type" value="Genomic_DNA"/>
</dbReference>
<dbReference type="SUPFAM" id="SSF49464">
    <property type="entry name" value="Carboxypeptidase regulatory domain-like"/>
    <property type="match status" value="1"/>
</dbReference>
<dbReference type="Gene3D" id="2.60.40.1120">
    <property type="entry name" value="Carboxypeptidase-like, regulatory domain"/>
    <property type="match status" value="1"/>
</dbReference>
<proteinExistence type="predicted"/>
<dbReference type="Pfam" id="PF25183">
    <property type="entry name" value="OMP_b-brl_4"/>
    <property type="match status" value="1"/>
</dbReference>
<evidence type="ECO:0000256" key="1">
    <source>
        <dbReference type="ARBA" id="ARBA00004442"/>
    </source>
</evidence>